<dbReference type="AlphaFoldDB" id="A0A1H7WEV1"/>
<evidence type="ECO:0000313" key="1">
    <source>
        <dbReference type="EMBL" id="SEM20096.1"/>
    </source>
</evidence>
<evidence type="ECO:0000313" key="2">
    <source>
        <dbReference type="Proteomes" id="UP000199664"/>
    </source>
</evidence>
<gene>
    <name evidence="1" type="ORF">SAMN04515666_108145</name>
</gene>
<sequence>MCNLYSHTRGVEAMRKLFAPFNDGPEPGQPAAAAGHLS</sequence>
<name>A0A1H7WEV1_9HYPH</name>
<reference evidence="2" key="1">
    <citation type="submission" date="2016-10" db="EMBL/GenBank/DDBJ databases">
        <authorList>
            <person name="Varghese N."/>
            <person name="Submissions S."/>
        </authorList>
    </citation>
    <scope>NUCLEOTIDE SEQUENCE [LARGE SCALE GENOMIC DNA]</scope>
    <source>
        <strain evidence="2">LMG 26383,CCUG 61248,R- 45681</strain>
    </source>
</reference>
<organism evidence="1 2">
    <name type="scientific">Bosea lupini</name>
    <dbReference type="NCBI Taxonomy" id="1036779"/>
    <lineage>
        <taxon>Bacteria</taxon>
        <taxon>Pseudomonadati</taxon>
        <taxon>Pseudomonadota</taxon>
        <taxon>Alphaproteobacteria</taxon>
        <taxon>Hyphomicrobiales</taxon>
        <taxon>Boseaceae</taxon>
        <taxon>Bosea</taxon>
    </lineage>
</organism>
<dbReference type="Proteomes" id="UP000199664">
    <property type="component" value="Unassembled WGS sequence"/>
</dbReference>
<protein>
    <submittedName>
        <fullName evidence="1">Uncharacterized protein</fullName>
    </submittedName>
</protein>
<dbReference type="EMBL" id="FOAN01000008">
    <property type="protein sequence ID" value="SEM20096.1"/>
    <property type="molecule type" value="Genomic_DNA"/>
</dbReference>
<proteinExistence type="predicted"/>
<keyword evidence="2" id="KW-1185">Reference proteome</keyword>
<accession>A0A1H7WEV1</accession>